<protein>
    <submittedName>
        <fullName evidence="1">Uncharacterized protein</fullName>
    </submittedName>
</protein>
<dbReference type="EMBL" id="MUGY01000004">
    <property type="protein sequence ID" value="OXA96776.1"/>
    <property type="molecule type" value="Genomic_DNA"/>
</dbReference>
<reference evidence="1 3" key="1">
    <citation type="submission" date="2014-07" db="EMBL/GenBank/DDBJ databases">
        <title>Genome of Flavobacterium hydatis DSM 2063.</title>
        <authorList>
            <person name="Pipes S.E."/>
            <person name="Stropko S.J."/>
            <person name="Newman J.D."/>
        </authorList>
    </citation>
    <scope>NUCLEOTIDE SEQUENCE [LARGE SCALE GENOMIC DNA]</scope>
    <source>
        <strain evidence="1 3">DSM 2063</strain>
    </source>
</reference>
<accession>A0A086AP64</accession>
<sequence length="61" mass="7797">MDAYANKRDILHHLKLRVFIHFNNIIYHFKKFQYLYNLKKKPPNKTWEALLYIFYRYNFKQ</sequence>
<dbReference type="EMBL" id="JPRM01000006">
    <property type="protein sequence ID" value="KFF18478.1"/>
    <property type="molecule type" value="Genomic_DNA"/>
</dbReference>
<name>A0A086AP64_FLAHY</name>
<keyword evidence="4" id="KW-1185">Reference proteome</keyword>
<organism evidence="1 3">
    <name type="scientific">Flavobacterium hydatis</name>
    <name type="common">Cytophaga aquatilis</name>
    <dbReference type="NCBI Taxonomy" id="991"/>
    <lineage>
        <taxon>Bacteria</taxon>
        <taxon>Pseudomonadati</taxon>
        <taxon>Bacteroidota</taxon>
        <taxon>Flavobacteriia</taxon>
        <taxon>Flavobacteriales</taxon>
        <taxon>Flavobacteriaceae</taxon>
        <taxon>Flavobacterium</taxon>
    </lineage>
</organism>
<dbReference type="Proteomes" id="UP000198424">
    <property type="component" value="Unassembled WGS sequence"/>
</dbReference>
<evidence type="ECO:0000313" key="2">
    <source>
        <dbReference type="EMBL" id="OXA96776.1"/>
    </source>
</evidence>
<proteinExistence type="predicted"/>
<comment type="caution">
    <text evidence="1">The sequence shown here is derived from an EMBL/GenBank/DDBJ whole genome shotgun (WGS) entry which is preliminary data.</text>
</comment>
<evidence type="ECO:0000313" key="3">
    <source>
        <dbReference type="Proteomes" id="UP000028712"/>
    </source>
</evidence>
<gene>
    <name evidence="2" type="ORF">B0A62_05855</name>
    <name evidence="1" type="ORF">IW20_06175</name>
</gene>
<dbReference type="AlphaFoldDB" id="A0A086AP64"/>
<evidence type="ECO:0000313" key="1">
    <source>
        <dbReference type="EMBL" id="KFF18478.1"/>
    </source>
</evidence>
<reference evidence="2 4" key="2">
    <citation type="submission" date="2016-11" db="EMBL/GenBank/DDBJ databases">
        <title>Whole genomes of Flavobacteriaceae.</title>
        <authorList>
            <person name="Stine C."/>
            <person name="Li C."/>
            <person name="Tadesse D."/>
        </authorList>
    </citation>
    <scope>NUCLEOTIDE SEQUENCE [LARGE SCALE GENOMIC DNA]</scope>
    <source>
        <strain evidence="2 4">ATCC 29551</strain>
    </source>
</reference>
<dbReference type="Proteomes" id="UP000028712">
    <property type="component" value="Unassembled WGS sequence"/>
</dbReference>
<evidence type="ECO:0000313" key="4">
    <source>
        <dbReference type="Proteomes" id="UP000198424"/>
    </source>
</evidence>